<evidence type="ECO:0000256" key="4">
    <source>
        <dbReference type="PROSITE-ProRule" id="PRU00050"/>
    </source>
</evidence>
<feature type="domain" description="Response regulatory" evidence="6">
    <location>
        <begin position="1"/>
        <end position="75"/>
    </location>
</feature>
<sequence>MKPDCITLDLAMPGWDGLTTLENIMTKYPVPVTILSAHSKKDADITIKCLNAGAVGFVLKPSGELSLDIKEVKHELLEQVKAASRVSPTRIKSLIRRKPRRPGRKLIAVDRIIVIGASTGGPQTLETILFSLSINLPVPVIIVQHMPNKFFTESLAEHLNKAGDLEVKVADNGEALRPGKVYLAPGGFQTRIVADIRRPAYIRVTEDKPDALSPSIDMTMKSVAEIYDGNTIGIILSGMGYDGREGMKAIKESGGRTIVQDESSLIFGMPKAVIDEGYADKVLPAGKIADAIVEYVNTDIKTNNQDTRNNNQIITKFQ</sequence>
<dbReference type="PATRIC" id="fig|1872076.5.peg.444"/>
<name>A0A1E3XFY8_9BACT</name>
<dbReference type="Pfam" id="PF01339">
    <property type="entry name" value="CheB_methylest"/>
    <property type="match status" value="1"/>
</dbReference>
<keyword evidence="4" id="KW-0145">Chemotaxis</keyword>
<dbReference type="PANTHER" id="PTHR42872">
    <property type="entry name" value="PROTEIN-GLUTAMATE METHYLESTERASE/PROTEIN-GLUTAMINE GLUTAMINASE"/>
    <property type="match status" value="1"/>
</dbReference>
<reference evidence="8 9" key="1">
    <citation type="submission" date="2016-07" db="EMBL/GenBank/DDBJ databases">
        <title>Draft genome of Scalindua rubra, obtained from a brine-seawater interface in the Red Sea, sheds light on salt adaptation in anammox bacteria.</title>
        <authorList>
            <person name="Speth D.R."/>
            <person name="Lagkouvardos I."/>
            <person name="Wang Y."/>
            <person name="Qian P.-Y."/>
            <person name="Dutilh B.E."/>
            <person name="Jetten M.S."/>
        </authorList>
    </citation>
    <scope>NUCLEOTIDE SEQUENCE [LARGE SCALE GENOMIC DNA]</scope>
    <source>
        <strain evidence="8">BSI-1</strain>
    </source>
</reference>
<dbReference type="PANTHER" id="PTHR42872:SF3">
    <property type="entry name" value="PROTEIN-GLUTAMATE METHYLESTERASE_PROTEIN-GLUTAMINE GLUTAMINASE 1"/>
    <property type="match status" value="1"/>
</dbReference>
<dbReference type="AlphaFoldDB" id="A0A1E3XFY8"/>
<dbReference type="InterPro" id="IPR011006">
    <property type="entry name" value="CheY-like_superfamily"/>
</dbReference>
<feature type="active site" evidence="4">
    <location>
        <position position="145"/>
    </location>
</feature>
<evidence type="ECO:0000259" key="7">
    <source>
        <dbReference type="PROSITE" id="PS50122"/>
    </source>
</evidence>
<dbReference type="SUPFAM" id="SSF52172">
    <property type="entry name" value="CheY-like"/>
    <property type="match status" value="1"/>
</dbReference>
<evidence type="ECO:0000313" key="8">
    <source>
        <dbReference type="EMBL" id="ODS34518.1"/>
    </source>
</evidence>
<dbReference type="CDD" id="cd16432">
    <property type="entry name" value="CheB_Rec"/>
    <property type="match status" value="1"/>
</dbReference>
<evidence type="ECO:0000256" key="1">
    <source>
        <dbReference type="ARBA" id="ARBA00022801"/>
    </source>
</evidence>
<dbReference type="Gene3D" id="3.40.50.2300">
    <property type="match status" value="1"/>
</dbReference>
<feature type="active site" evidence="4">
    <location>
        <position position="118"/>
    </location>
</feature>
<feature type="domain" description="CheB-type methylesterase" evidence="7">
    <location>
        <begin position="106"/>
        <end position="299"/>
    </location>
</feature>
<dbReference type="PROSITE" id="PS50122">
    <property type="entry name" value="CHEB"/>
    <property type="match status" value="1"/>
</dbReference>
<dbReference type="GO" id="GO:0006935">
    <property type="term" value="P:chemotaxis"/>
    <property type="evidence" value="ECO:0007669"/>
    <property type="project" value="UniProtKB-UniRule"/>
</dbReference>
<gene>
    <name evidence="8" type="primary">cheB_1</name>
    <name evidence="8" type="ORF">SCARUB_00395</name>
</gene>
<dbReference type="InterPro" id="IPR000673">
    <property type="entry name" value="Sig_transdc_resp-reg_Me-estase"/>
</dbReference>
<dbReference type="GO" id="GO:0005737">
    <property type="term" value="C:cytoplasm"/>
    <property type="evidence" value="ECO:0007669"/>
    <property type="project" value="InterPro"/>
</dbReference>
<dbReference type="PIRSF" id="PIRSF000876">
    <property type="entry name" value="RR_chemtxs_CheB"/>
    <property type="match status" value="1"/>
</dbReference>
<feature type="active site" evidence="4">
    <location>
        <position position="242"/>
    </location>
</feature>
<dbReference type="PROSITE" id="PS50110">
    <property type="entry name" value="RESPONSE_REGULATORY"/>
    <property type="match status" value="1"/>
</dbReference>
<dbReference type="Pfam" id="PF00072">
    <property type="entry name" value="Response_reg"/>
    <property type="match status" value="1"/>
</dbReference>
<dbReference type="Proteomes" id="UP000094056">
    <property type="component" value="Unassembled WGS sequence"/>
</dbReference>
<accession>A0A1E3XFY8</accession>
<comment type="caution">
    <text evidence="8">The sequence shown here is derived from an EMBL/GenBank/DDBJ whole genome shotgun (WGS) entry which is preliminary data.</text>
</comment>
<dbReference type="Gene3D" id="3.40.50.180">
    <property type="entry name" value="Methylesterase CheB, C-terminal domain"/>
    <property type="match status" value="1"/>
</dbReference>
<dbReference type="GO" id="GO:0008984">
    <property type="term" value="F:protein-glutamate methylesterase activity"/>
    <property type="evidence" value="ECO:0007669"/>
    <property type="project" value="UniProtKB-EC"/>
</dbReference>
<evidence type="ECO:0000313" key="9">
    <source>
        <dbReference type="Proteomes" id="UP000094056"/>
    </source>
</evidence>
<protein>
    <recommendedName>
        <fullName evidence="2">protein-glutamate methylesterase</fullName>
        <ecNumber evidence="2">3.1.1.61</ecNumber>
    </recommendedName>
</protein>
<comment type="catalytic activity">
    <reaction evidence="3">
        <text>[protein]-L-glutamate 5-O-methyl ester + H2O = L-glutamyl-[protein] + methanol + H(+)</text>
        <dbReference type="Rhea" id="RHEA:23236"/>
        <dbReference type="Rhea" id="RHEA-COMP:10208"/>
        <dbReference type="Rhea" id="RHEA-COMP:10311"/>
        <dbReference type="ChEBI" id="CHEBI:15377"/>
        <dbReference type="ChEBI" id="CHEBI:15378"/>
        <dbReference type="ChEBI" id="CHEBI:17790"/>
        <dbReference type="ChEBI" id="CHEBI:29973"/>
        <dbReference type="ChEBI" id="CHEBI:82795"/>
        <dbReference type="EC" id="3.1.1.61"/>
    </reaction>
</comment>
<dbReference type="NCBIfam" id="NF001965">
    <property type="entry name" value="PRK00742.1"/>
    <property type="match status" value="1"/>
</dbReference>
<keyword evidence="5" id="KW-0597">Phosphoprotein</keyword>
<dbReference type="InterPro" id="IPR008248">
    <property type="entry name" value="CheB-like"/>
</dbReference>
<organism evidence="8 9">
    <name type="scientific">Candidatus Scalindua rubra</name>
    <dbReference type="NCBI Taxonomy" id="1872076"/>
    <lineage>
        <taxon>Bacteria</taxon>
        <taxon>Pseudomonadati</taxon>
        <taxon>Planctomycetota</taxon>
        <taxon>Candidatus Brocadiia</taxon>
        <taxon>Candidatus Brocadiales</taxon>
        <taxon>Candidatus Scalinduaceae</taxon>
        <taxon>Candidatus Scalindua</taxon>
    </lineage>
</organism>
<evidence type="ECO:0000259" key="6">
    <source>
        <dbReference type="PROSITE" id="PS50110"/>
    </source>
</evidence>
<evidence type="ECO:0000256" key="5">
    <source>
        <dbReference type="PROSITE-ProRule" id="PRU00169"/>
    </source>
</evidence>
<feature type="modified residue" description="4-aspartylphosphate" evidence="5">
    <location>
        <position position="9"/>
    </location>
</feature>
<dbReference type="SUPFAM" id="SSF52738">
    <property type="entry name" value="Methylesterase CheB, C-terminal domain"/>
    <property type="match status" value="1"/>
</dbReference>
<proteinExistence type="predicted"/>
<evidence type="ECO:0000256" key="2">
    <source>
        <dbReference type="ARBA" id="ARBA00039140"/>
    </source>
</evidence>
<evidence type="ECO:0000256" key="3">
    <source>
        <dbReference type="ARBA" id="ARBA00048267"/>
    </source>
</evidence>
<dbReference type="CDD" id="cd17541">
    <property type="entry name" value="REC_CheB-like"/>
    <property type="match status" value="1"/>
</dbReference>
<dbReference type="InterPro" id="IPR035909">
    <property type="entry name" value="CheB_C"/>
</dbReference>
<dbReference type="EC" id="3.1.1.61" evidence="2"/>
<keyword evidence="1 4" id="KW-0378">Hydrolase</keyword>
<dbReference type="GO" id="GO:0000156">
    <property type="term" value="F:phosphorelay response regulator activity"/>
    <property type="evidence" value="ECO:0007669"/>
    <property type="project" value="InterPro"/>
</dbReference>
<dbReference type="EMBL" id="MAYW01000005">
    <property type="protein sequence ID" value="ODS34518.1"/>
    <property type="molecule type" value="Genomic_DNA"/>
</dbReference>
<dbReference type="InterPro" id="IPR001789">
    <property type="entry name" value="Sig_transdc_resp-reg_receiver"/>
</dbReference>